<dbReference type="Pfam" id="PF22790">
    <property type="entry name" value="YkoP"/>
    <property type="match status" value="1"/>
</dbReference>
<name>A0A2K3UZK6_9DEIO</name>
<protein>
    <submittedName>
        <fullName evidence="2">Sectered polysaccharide deacetylase</fullName>
    </submittedName>
</protein>
<proteinExistence type="predicted"/>
<feature type="domain" description="YkoP-like" evidence="1">
    <location>
        <begin position="232"/>
        <end position="343"/>
    </location>
</feature>
<evidence type="ECO:0000259" key="1">
    <source>
        <dbReference type="Pfam" id="PF22790"/>
    </source>
</evidence>
<evidence type="ECO:0000313" key="2">
    <source>
        <dbReference type="EMBL" id="PNY81961.1"/>
    </source>
</evidence>
<organism evidence="2 3">
    <name type="scientific">Deinococcus koreensis</name>
    <dbReference type="NCBI Taxonomy" id="2054903"/>
    <lineage>
        <taxon>Bacteria</taxon>
        <taxon>Thermotogati</taxon>
        <taxon>Deinococcota</taxon>
        <taxon>Deinococci</taxon>
        <taxon>Deinococcales</taxon>
        <taxon>Deinococcaceae</taxon>
        <taxon>Deinococcus</taxon>
    </lineage>
</organism>
<reference evidence="2 3" key="1">
    <citation type="submission" date="2018-01" db="EMBL/GenBank/DDBJ databases">
        <title>Deinococcus koreensis sp. nov., a radiation-resistant bacterium isolated from river water.</title>
        <authorList>
            <person name="Choi A."/>
        </authorList>
    </citation>
    <scope>NUCLEOTIDE SEQUENCE [LARGE SCALE GENOMIC DNA]</scope>
    <source>
        <strain evidence="2 3">SJW1-2</strain>
    </source>
</reference>
<dbReference type="OrthoDB" id="59480at2"/>
<comment type="caution">
    <text evidence="2">The sequence shown here is derived from an EMBL/GenBank/DDBJ whole genome shotgun (WGS) entry which is preliminary data.</text>
</comment>
<dbReference type="RefSeq" id="WP_103312400.1">
    <property type="nucleotide sequence ID" value="NZ_PPPD01000001.1"/>
</dbReference>
<dbReference type="Proteomes" id="UP000236379">
    <property type="component" value="Unassembled WGS sequence"/>
</dbReference>
<evidence type="ECO:0000313" key="3">
    <source>
        <dbReference type="Proteomes" id="UP000236379"/>
    </source>
</evidence>
<keyword evidence="3" id="KW-1185">Reference proteome</keyword>
<accession>A0A2K3UZK6</accession>
<gene>
    <name evidence="2" type="ORF">CVO96_11815</name>
</gene>
<sequence>MTPSAAPRLRRALLRAGAFGAQSAAQTGLPQLGLSVPVHSADELLQALRVLEHRRLSATLLIPAALALQEAATVRAAAQAGHEIAGTGSAAGLAALDVAACQSVAAWEAGETEPGWAGWQALAARGVRPLPLPGPTPQPGQTVRIAPAELAARLDELHTNGFRPSPVRELSGLRRATPRDLLLHVYAQTVEANFTRQHHVIDLTQRADGVMRVAPLPSAPDPLPLPRTIPTAELHLDSARIVGLAARGALGAYRAYLRSLKDVGRALQERPELHGAQAVFAVTLFYAPLEQAGFTLLELPPARARVYALGFRVLRLVHGTTQASSVLVPKMAWLPRDEFLKRYG</sequence>
<dbReference type="InterPro" id="IPR054467">
    <property type="entry name" value="YkoP-like_dom"/>
</dbReference>
<dbReference type="AlphaFoldDB" id="A0A2K3UZK6"/>
<dbReference type="EMBL" id="PPPD01000001">
    <property type="protein sequence ID" value="PNY81961.1"/>
    <property type="molecule type" value="Genomic_DNA"/>
</dbReference>